<dbReference type="SUPFAM" id="SSF55073">
    <property type="entry name" value="Nucleotide cyclase"/>
    <property type="match status" value="1"/>
</dbReference>
<dbReference type="Pfam" id="PF00990">
    <property type="entry name" value="GGDEF"/>
    <property type="match status" value="1"/>
</dbReference>
<dbReference type="InterPro" id="IPR050469">
    <property type="entry name" value="Diguanylate_Cyclase"/>
</dbReference>
<feature type="domain" description="GGDEF" evidence="4">
    <location>
        <begin position="305"/>
        <end position="435"/>
    </location>
</feature>
<sequence>MQQSSTLGTDAASLEAQIKNSIQVLLNTPSIPERIRRDLQQVANITSAGTQGEWPIEKVQRLLHLYDITIKILRTNHSNISQAPDGDKASNEQIARLNNALQNMITELDFDGEYGEQLMDIRTKLLLGVRGDDLVELTLDVLKLVALGTEQEREMSQQFLEQSHDFISRISINTEQISDKSRDHFIQRQEMNRRFNSLVKDKYRDLADEPDTTKLREQVATMMHDLKQLSDRYQAAEQREKVLLEQVSYAKRQIDNLNDSTKEHRRRIDEQNERLRRDPLTKIYNRTAFIEQLESEYRHWIRNQHPLRIALFDIDNFSYVNNNFGYTAGDKALKIISRAINRDIKCSDIFARFSGEEFILLLPTRSDKQAKELIEAIQARVATLPFKFRNHNLKITLSVASKAFSQGDTPEGILEELSNQLITQHTVTPSQLVWL</sequence>
<dbReference type="EMBL" id="FUFT01000002">
    <property type="protein sequence ID" value="SJL82678.1"/>
    <property type="molecule type" value="Genomic_DNA"/>
</dbReference>
<dbReference type="PROSITE" id="PS00018">
    <property type="entry name" value="EF_HAND_1"/>
    <property type="match status" value="1"/>
</dbReference>
<dbReference type="STRING" id="1918946.VPAL9027_00611"/>
<dbReference type="PANTHER" id="PTHR45138:SF9">
    <property type="entry name" value="DIGUANYLATE CYCLASE DGCM-RELATED"/>
    <property type="match status" value="1"/>
</dbReference>
<proteinExistence type="predicted"/>
<dbReference type="SMART" id="SM00267">
    <property type="entry name" value="GGDEF"/>
    <property type="match status" value="1"/>
</dbReference>
<dbReference type="NCBIfam" id="TIGR00254">
    <property type="entry name" value="GGDEF"/>
    <property type="match status" value="1"/>
</dbReference>
<keyword evidence="6" id="KW-1185">Reference proteome</keyword>
<dbReference type="PANTHER" id="PTHR45138">
    <property type="entry name" value="REGULATORY COMPONENTS OF SENSORY TRANSDUCTION SYSTEM"/>
    <property type="match status" value="1"/>
</dbReference>
<organism evidence="5 6">
    <name type="scientific">Vibrio palustris</name>
    <dbReference type="NCBI Taxonomy" id="1918946"/>
    <lineage>
        <taxon>Bacteria</taxon>
        <taxon>Pseudomonadati</taxon>
        <taxon>Pseudomonadota</taxon>
        <taxon>Gammaproteobacteria</taxon>
        <taxon>Vibrionales</taxon>
        <taxon>Vibrionaceae</taxon>
        <taxon>Vibrio</taxon>
    </lineage>
</organism>
<dbReference type="AlphaFoldDB" id="A0A1R4B182"/>
<dbReference type="InterPro" id="IPR018247">
    <property type="entry name" value="EF_Hand_1_Ca_BS"/>
</dbReference>
<evidence type="ECO:0000256" key="2">
    <source>
        <dbReference type="ARBA" id="ARBA00034247"/>
    </source>
</evidence>
<dbReference type="Gene3D" id="3.30.70.270">
    <property type="match status" value="1"/>
</dbReference>
<dbReference type="GO" id="GO:1902201">
    <property type="term" value="P:negative regulation of bacterial-type flagellum-dependent cell motility"/>
    <property type="evidence" value="ECO:0007669"/>
    <property type="project" value="TreeGrafter"/>
</dbReference>
<dbReference type="InterPro" id="IPR029787">
    <property type="entry name" value="Nucleotide_cyclase"/>
</dbReference>
<dbReference type="InterPro" id="IPR048516">
    <property type="entry name" value="DGCcoil"/>
</dbReference>
<dbReference type="Pfam" id="PF20975">
    <property type="entry name" value="DGCcoil"/>
    <property type="match status" value="1"/>
</dbReference>
<dbReference type="OrthoDB" id="9812260at2"/>
<protein>
    <recommendedName>
        <fullName evidence="1">diguanylate cyclase</fullName>
        <ecNumber evidence="1">2.7.7.65</ecNumber>
    </recommendedName>
</protein>
<feature type="coiled-coil region" evidence="3">
    <location>
        <begin position="219"/>
        <end position="278"/>
    </location>
</feature>
<dbReference type="GO" id="GO:0043709">
    <property type="term" value="P:cell adhesion involved in single-species biofilm formation"/>
    <property type="evidence" value="ECO:0007669"/>
    <property type="project" value="TreeGrafter"/>
</dbReference>
<dbReference type="PROSITE" id="PS50887">
    <property type="entry name" value="GGDEF"/>
    <property type="match status" value="1"/>
</dbReference>
<dbReference type="GO" id="GO:0052621">
    <property type="term" value="F:diguanylate cyclase activity"/>
    <property type="evidence" value="ECO:0007669"/>
    <property type="project" value="UniProtKB-EC"/>
</dbReference>
<accession>A0A1R4B182</accession>
<dbReference type="RefSeq" id="WP_159439094.1">
    <property type="nucleotide sequence ID" value="NZ_AP024887.1"/>
</dbReference>
<gene>
    <name evidence="5" type="primary">pleD_2</name>
    <name evidence="5" type="ORF">VPAL9027_00611</name>
</gene>
<dbReference type="InterPro" id="IPR043128">
    <property type="entry name" value="Rev_trsase/Diguanyl_cyclase"/>
</dbReference>
<reference evidence="5 6" key="1">
    <citation type="submission" date="2017-02" db="EMBL/GenBank/DDBJ databases">
        <authorList>
            <person name="Peterson S.W."/>
        </authorList>
    </citation>
    <scope>NUCLEOTIDE SEQUENCE [LARGE SCALE GENOMIC DNA]</scope>
    <source>
        <strain evidence="5 6">CECT 9027</strain>
    </source>
</reference>
<dbReference type="InterPro" id="IPR000160">
    <property type="entry name" value="GGDEF_dom"/>
</dbReference>
<name>A0A1R4B182_9VIBR</name>
<dbReference type="GO" id="GO:0005886">
    <property type="term" value="C:plasma membrane"/>
    <property type="evidence" value="ECO:0007669"/>
    <property type="project" value="TreeGrafter"/>
</dbReference>
<dbReference type="Proteomes" id="UP000189475">
    <property type="component" value="Unassembled WGS sequence"/>
</dbReference>
<evidence type="ECO:0000313" key="5">
    <source>
        <dbReference type="EMBL" id="SJL82678.1"/>
    </source>
</evidence>
<keyword evidence="3" id="KW-0175">Coiled coil</keyword>
<evidence type="ECO:0000313" key="6">
    <source>
        <dbReference type="Proteomes" id="UP000189475"/>
    </source>
</evidence>
<evidence type="ECO:0000256" key="1">
    <source>
        <dbReference type="ARBA" id="ARBA00012528"/>
    </source>
</evidence>
<evidence type="ECO:0000259" key="4">
    <source>
        <dbReference type="PROSITE" id="PS50887"/>
    </source>
</evidence>
<comment type="catalytic activity">
    <reaction evidence="2">
        <text>2 GTP = 3',3'-c-di-GMP + 2 diphosphate</text>
        <dbReference type="Rhea" id="RHEA:24898"/>
        <dbReference type="ChEBI" id="CHEBI:33019"/>
        <dbReference type="ChEBI" id="CHEBI:37565"/>
        <dbReference type="ChEBI" id="CHEBI:58805"/>
        <dbReference type="EC" id="2.7.7.65"/>
    </reaction>
</comment>
<evidence type="ECO:0000256" key="3">
    <source>
        <dbReference type="SAM" id="Coils"/>
    </source>
</evidence>
<dbReference type="EC" id="2.7.7.65" evidence="1"/>
<dbReference type="CDD" id="cd01949">
    <property type="entry name" value="GGDEF"/>
    <property type="match status" value="1"/>
</dbReference>